<gene>
    <name evidence="9" type="ORF">S101395_04651</name>
</gene>
<dbReference type="PANTHER" id="PTHR35936">
    <property type="entry name" value="MEMBRANE-BOUND LYTIC MUREIN TRANSGLYCOSYLASE F"/>
    <property type="match status" value="1"/>
</dbReference>
<dbReference type="CDD" id="cd01003">
    <property type="entry name" value="PBP2_YckB"/>
    <property type="match status" value="1"/>
</dbReference>
<feature type="chain" id="PRO_5045232792" evidence="7">
    <location>
        <begin position="30"/>
        <end position="291"/>
    </location>
</feature>
<feature type="domain" description="Solute-binding protein family 3/N-terminal" evidence="8">
    <location>
        <begin position="48"/>
        <end position="274"/>
    </location>
</feature>
<evidence type="ECO:0000313" key="10">
    <source>
        <dbReference type="Proteomes" id="UP000196877"/>
    </source>
</evidence>
<organism evidence="9 10">
    <name type="scientific">Bacillus sonorensis</name>
    <dbReference type="NCBI Taxonomy" id="119858"/>
    <lineage>
        <taxon>Bacteria</taxon>
        <taxon>Bacillati</taxon>
        <taxon>Bacillota</taxon>
        <taxon>Bacilli</taxon>
        <taxon>Bacillales</taxon>
        <taxon>Bacillaceae</taxon>
        <taxon>Bacillus</taxon>
    </lineage>
</organism>
<dbReference type="SMART" id="SM00062">
    <property type="entry name" value="PBPb"/>
    <property type="match status" value="1"/>
</dbReference>
<keyword evidence="4" id="KW-0564">Palmitate</keyword>
<dbReference type="Proteomes" id="UP000196877">
    <property type="component" value="Chromosome"/>
</dbReference>
<dbReference type="PROSITE" id="PS51257">
    <property type="entry name" value="PROKAR_LIPOPROTEIN"/>
    <property type="match status" value="1"/>
</dbReference>
<dbReference type="InterPro" id="IPR001638">
    <property type="entry name" value="Solute-binding_3/MltF_N"/>
</dbReference>
<dbReference type="PROSITE" id="PS01039">
    <property type="entry name" value="SBP_BACTERIAL_3"/>
    <property type="match status" value="1"/>
</dbReference>
<evidence type="ECO:0000256" key="7">
    <source>
        <dbReference type="SAM" id="SignalP"/>
    </source>
</evidence>
<keyword evidence="10" id="KW-1185">Reference proteome</keyword>
<evidence type="ECO:0000313" key="9">
    <source>
        <dbReference type="EMBL" id="ASB91139.1"/>
    </source>
</evidence>
<reference evidence="9 10" key="1">
    <citation type="submission" date="2017-06" db="EMBL/GenBank/DDBJ databases">
        <title>Genome sequence of Bacillus sonorensis strain SRCM101395.</title>
        <authorList>
            <person name="Cho S.H."/>
        </authorList>
    </citation>
    <scope>NUCLEOTIDE SEQUENCE [LARGE SCALE GENOMIC DNA]</scope>
    <source>
        <strain evidence="9 10">SRCM101395</strain>
    </source>
</reference>
<protein>
    <submittedName>
        <fullName evidence="9">ABC transporter extracellular-binding protein YckB</fullName>
    </submittedName>
</protein>
<keyword evidence="3 7" id="KW-0732">Signal</keyword>
<sequence>MNKVRIYKPFTLLLMMMAFVFITAACSTAQNGTRDQKTAWEQLKEKGKIVVATSGTLYPTSYHDTDTGKDKLTGYEVEVVREAAKRLGLDVEFKEMGFDGMLTAVNSGQVDAAANDITMTKDRQKKFLFSKPYKYSYGTAIVRKKDLSGIRTLDDLKGKKAAGAATTVYMDIARKYGAEEVIYDNATNEQYLKDVANGRTDVILNDYYLQKLALAAMPDLDLTIHPDFKYYPHQQGLIMKKGNTGLKEQFDQTIKDMLKDGTIKKISKTFFGGADVSKKQDIDFIDVDVNQ</sequence>
<dbReference type="SUPFAM" id="SSF53850">
    <property type="entry name" value="Periplasmic binding protein-like II"/>
    <property type="match status" value="1"/>
</dbReference>
<comment type="similarity">
    <text evidence="2 6">Belongs to the bacterial solute-binding protein 3 family.</text>
</comment>
<dbReference type="Gene3D" id="3.40.190.10">
    <property type="entry name" value="Periplasmic binding protein-like II"/>
    <property type="match status" value="2"/>
</dbReference>
<proteinExistence type="inferred from homology"/>
<evidence type="ECO:0000256" key="5">
    <source>
        <dbReference type="ARBA" id="ARBA00023288"/>
    </source>
</evidence>
<evidence type="ECO:0000256" key="1">
    <source>
        <dbReference type="ARBA" id="ARBA00004193"/>
    </source>
</evidence>
<dbReference type="InterPro" id="IPR018313">
    <property type="entry name" value="SBP_3_CS"/>
</dbReference>
<keyword evidence="5" id="KW-0449">Lipoprotein</keyword>
<feature type="signal peptide" evidence="7">
    <location>
        <begin position="1"/>
        <end position="29"/>
    </location>
</feature>
<dbReference type="EMBL" id="CP021920">
    <property type="protein sequence ID" value="ASB91139.1"/>
    <property type="molecule type" value="Genomic_DNA"/>
</dbReference>
<evidence type="ECO:0000256" key="3">
    <source>
        <dbReference type="ARBA" id="ARBA00022729"/>
    </source>
</evidence>
<accession>A0ABM6LNZ7</accession>
<name>A0ABM6LNZ7_9BACI</name>
<comment type="subcellular location">
    <subcellularLocation>
        <location evidence="1">Cell membrane</location>
        <topology evidence="1">Lipid-anchor</topology>
    </subcellularLocation>
</comment>
<dbReference type="Pfam" id="PF00497">
    <property type="entry name" value="SBP_bac_3"/>
    <property type="match status" value="1"/>
</dbReference>
<evidence type="ECO:0000256" key="6">
    <source>
        <dbReference type="RuleBase" id="RU003744"/>
    </source>
</evidence>
<dbReference type="PANTHER" id="PTHR35936:SF34">
    <property type="entry name" value="ABC TRANSPORTER EXTRACELLULAR-BINDING PROTEIN YCKB-RELATED"/>
    <property type="match status" value="1"/>
</dbReference>
<evidence type="ECO:0000256" key="4">
    <source>
        <dbReference type="ARBA" id="ARBA00023139"/>
    </source>
</evidence>
<evidence type="ECO:0000256" key="2">
    <source>
        <dbReference type="ARBA" id="ARBA00010333"/>
    </source>
</evidence>
<evidence type="ECO:0000259" key="8">
    <source>
        <dbReference type="SMART" id="SM00062"/>
    </source>
</evidence>